<proteinExistence type="inferred from homology"/>
<name>A0A415E3Z6_9FIRM</name>
<evidence type="ECO:0000256" key="6">
    <source>
        <dbReference type="SAM" id="MobiDB-lite"/>
    </source>
</evidence>
<dbReference type="AlphaFoldDB" id="A0A415E3Z6"/>
<dbReference type="STRING" id="1776384.GCA_900086585_03903"/>
<evidence type="ECO:0000256" key="2">
    <source>
        <dbReference type="ARBA" id="ARBA00022980"/>
    </source>
</evidence>
<evidence type="ECO:0000256" key="3">
    <source>
        <dbReference type="ARBA" id="ARBA00023274"/>
    </source>
</evidence>
<gene>
    <name evidence="5" type="primary">rpmF</name>
    <name evidence="7" type="ORF">DW099_07835</name>
</gene>
<dbReference type="RefSeq" id="WP_067542087.1">
    <property type="nucleotide sequence ID" value="NZ_AP025567.1"/>
</dbReference>
<keyword evidence="3 5" id="KW-0687">Ribonucleoprotein</keyword>
<feature type="compositionally biased region" description="Basic residues" evidence="6">
    <location>
        <begin position="1"/>
        <end position="20"/>
    </location>
</feature>
<dbReference type="InterPro" id="IPR011332">
    <property type="entry name" value="Ribosomal_zn-bd"/>
</dbReference>
<feature type="region of interest" description="Disordered" evidence="6">
    <location>
        <begin position="1"/>
        <end position="26"/>
    </location>
</feature>
<keyword evidence="8" id="KW-1185">Reference proteome</keyword>
<sequence length="62" mass="7020">MAVPKRKTSKARRDKRRSPNMKKSLPGLSICPQCHEPKLPHRVCPNCNYYDGKEVVAEAVEA</sequence>
<dbReference type="GO" id="GO:0015934">
    <property type="term" value="C:large ribosomal subunit"/>
    <property type="evidence" value="ECO:0007669"/>
    <property type="project" value="InterPro"/>
</dbReference>
<dbReference type="PANTHER" id="PTHR35534:SF1">
    <property type="entry name" value="LARGE RIBOSOMAL SUBUNIT PROTEIN BL32"/>
    <property type="match status" value="1"/>
</dbReference>
<dbReference type="SUPFAM" id="SSF57829">
    <property type="entry name" value="Zn-binding ribosomal proteins"/>
    <property type="match status" value="1"/>
</dbReference>
<dbReference type="GO" id="GO:0006412">
    <property type="term" value="P:translation"/>
    <property type="evidence" value="ECO:0007669"/>
    <property type="project" value="UniProtKB-UniRule"/>
</dbReference>
<dbReference type="PANTHER" id="PTHR35534">
    <property type="entry name" value="50S RIBOSOMAL PROTEIN L32"/>
    <property type="match status" value="1"/>
</dbReference>
<evidence type="ECO:0000313" key="8">
    <source>
        <dbReference type="Proteomes" id="UP000284841"/>
    </source>
</evidence>
<accession>A0A415E3Z6</accession>
<dbReference type="GeneID" id="83006187"/>
<dbReference type="NCBIfam" id="TIGR01031">
    <property type="entry name" value="rpmF_bact"/>
    <property type="match status" value="1"/>
</dbReference>
<evidence type="ECO:0000256" key="4">
    <source>
        <dbReference type="ARBA" id="ARBA00035178"/>
    </source>
</evidence>
<dbReference type="GO" id="GO:0003735">
    <property type="term" value="F:structural constituent of ribosome"/>
    <property type="evidence" value="ECO:0007669"/>
    <property type="project" value="InterPro"/>
</dbReference>
<dbReference type="InterPro" id="IPR044957">
    <property type="entry name" value="Ribosomal_bL32_bact"/>
</dbReference>
<dbReference type="HAMAP" id="MF_00340">
    <property type="entry name" value="Ribosomal_bL32"/>
    <property type="match status" value="1"/>
</dbReference>
<dbReference type="Pfam" id="PF01783">
    <property type="entry name" value="Ribosomal_L32p"/>
    <property type="match status" value="1"/>
</dbReference>
<protein>
    <recommendedName>
        <fullName evidence="4 5">Large ribosomal subunit protein bL32</fullName>
    </recommendedName>
</protein>
<dbReference type="EMBL" id="QRMS01000002">
    <property type="protein sequence ID" value="RHJ88309.1"/>
    <property type="molecule type" value="Genomic_DNA"/>
</dbReference>
<dbReference type="InterPro" id="IPR002677">
    <property type="entry name" value="Ribosomal_bL32"/>
</dbReference>
<dbReference type="Gene3D" id="1.20.5.640">
    <property type="entry name" value="Single helix bin"/>
    <property type="match status" value="1"/>
</dbReference>
<organism evidence="7 8">
    <name type="scientific">Emergencia timonensis</name>
    <dbReference type="NCBI Taxonomy" id="1776384"/>
    <lineage>
        <taxon>Bacteria</taxon>
        <taxon>Bacillati</taxon>
        <taxon>Bacillota</taxon>
        <taxon>Clostridia</taxon>
        <taxon>Peptostreptococcales</taxon>
        <taxon>Anaerovoracaceae</taxon>
        <taxon>Emergencia</taxon>
    </lineage>
</organism>
<reference evidence="7 8" key="1">
    <citation type="submission" date="2018-08" db="EMBL/GenBank/DDBJ databases">
        <title>A genome reference for cultivated species of the human gut microbiota.</title>
        <authorList>
            <person name="Zou Y."/>
            <person name="Xue W."/>
            <person name="Luo G."/>
        </authorList>
    </citation>
    <scope>NUCLEOTIDE SEQUENCE [LARGE SCALE GENOMIC DNA]</scope>
    <source>
        <strain evidence="7 8">AM07-24</strain>
    </source>
</reference>
<comment type="similarity">
    <text evidence="1 5">Belongs to the bacterial ribosomal protein bL32 family.</text>
</comment>
<evidence type="ECO:0000313" key="7">
    <source>
        <dbReference type="EMBL" id="RHJ88309.1"/>
    </source>
</evidence>
<evidence type="ECO:0000256" key="5">
    <source>
        <dbReference type="HAMAP-Rule" id="MF_00340"/>
    </source>
</evidence>
<comment type="caution">
    <text evidence="7">The sequence shown here is derived from an EMBL/GenBank/DDBJ whole genome shotgun (WGS) entry which is preliminary data.</text>
</comment>
<dbReference type="Proteomes" id="UP000284841">
    <property type="component" value="Unassembled WGS sequence"/>
</dbReference>
<evidence type="ECO:0000256" key="1">
    <source>
        <dbReference type="ARBA" id="ARBA00008560"/>
    </source>
</evidence>
<keyword evidence="2 5" id="KW-0689">Ribosomal protein</keyword>
<dbReference type="OrthoDB" id="9812874at2"/>